<protein>
    <submittedName>
        <fullName evidence="1">Uncharacterized protein</fullName>
    </submittedName>
</protein>
<dbReference type="EMBL" id="SSTG01000012">
    <property type="protein sequence ID" value="THG54669.1"/>
    <property type="molecule type" value="Genomic_DNA"/>
</dbReference>
<sequence>MNCNKKYGFILSAFLIVAACVNLSAADPTHTQYTALQCEGSAMPYPVPELPAEVPDSLEPVMINHISRHGARYMTSPSRALTLKRTLLRADSLGTITASGKKLLEIADYVIEKSDGRWGTLDSLGMAEQEGIAARMFANYPGLFEGGARVTAISSYVPRCIMSMDVFTHKLARLNNKLRIYTSSGSQNSPLLRPFEIDADYIAYRRERPYAEVYSAYFLKTAPVAPARRMLGKDYPMSDDNARHWCMTAFSLVSAMRASGFGIDATSFFTNDELNALWSCNNLSQYLERSANVISRVPADIASDLLADLITTADNVVQTPETAGTRVQLRFGHAETMFPLLSLMHVPGCYYLTNYYDTVGLHWRNFYVAPMACNLQMILFRSNVSGRIYVRFDLNEVPVPILPGSDRVYLPWTEARDYLIRCLPIDKQP</sequence>
<evidence type="ECO:0000313" key="2">
    <source>
        <dbReference type="Proteomes" id="UP000305401"/>
    </source>
</evidence>
<reference evidence="1" key="1">
    <citation type="submission" date="2019-04" db="EMBL/GenBank/DDBJ databases">
        <title>Microbes associate with the intestines of laboratory mice.</title>
        <authorList>
            <person name="Navarre W."/>
            <person name="Wong E."/>
            <person name="Huang K.C."/>
            <person name="Tropini C."/>
            <person name="Ng K."/>
            <person name="Yu B."/>
        </authorList>
    </citation>
    <scope>NUCLEOTIDE SEQUENCE</scope>
    <source>
        <strain evidence="1">NM86_A22</strain>
    </source>
</reference>
<accession>A0AC61S7E7</accession>
<organism evidence="1 2">
    <name type="scientific">Muribaculum caecicola</name>
    <dbReference type="NCBI Taxonomy" id="3038144"/>
    <lineage>
        <taxon>Bacteria</taxon>
        <taxon>Pseudomonadati</taxon>
        <taxon>Bacteroidota</taxon>
        <taxon>Bacteroidia</taxon>
        <taxon>Bacteroidales</taxon>
        <taxon>Muribaculaceae</taxon>
        <taxon>Muribaculum</taxon>
    </lineage>
</organism>
<dbReference type="Proteomes" id="UP000305401">
    <property type="component" value="Unassembled WGS sequence"/>
</dbReference>
<gene>
    <name evidence="1" type="ORF">E5990_02055</name>
</gene>
<name>A0AC61S7E7_9BACT</name>
<keyword evidence="2" id="KW-1185">Reference proteome</keyword>
<comment type="caution">
    <text evidence="1">The sequence shown here is derived from an EMBL/GenBank/DDBJ whole genome shotgun (WGS) entry which is preliminary data.</text>
</comment>
<evidence type="ECO:0000313" key="1">
    <source>
        <dbReference type="EMBL" id="THG54669.1"/>
    </source>
</evidence>
<proteinExistence type="predicted"/>